<evidence type="ECO:0000259" key="8">
    <source>
        <dbReference type="Pfam" id="PF01274"/>
    </source>
</evidence>
<evidence type="ECO:0000313" key="12">
    <source>
        <dbReference type="Proteomes" id="UP000603453"/>
    </source>
</evidence>
<dbReference type="Gene3D" id="3.90.550.10">
    <property type="entry name" value="Spore Coat Polysaccharide Biosynthesis Protein SpsA, Chain A"/>
    <property type="match status" value="1"/>
</dbReference>
<dbReference type="FunFam" id="1.20.1220.12:FF:000001">
    <property type="entry name" value="Malate synthase"/>
    <property type="match status" value="1"/>
</dbReference>
<dbReference type="GO" id="GO:0005782">
    <property type="term" value="C:peroxisomal matrix"/>
    <property type="evidence" value="ECO:0007669"/>
    <property type="project" value="TreeGrafter"/>
</dbReference>
<dbReference type="InterPro" id="IPR006252">
    <property type="entry name" value="Malate_synthA"/>
</dbReference>
<dbReference type="InterPro" id="IPR048356">
    <property type="entry name" value="MS_N"/>
</dbReference>
<dbReference type="InterPro" id="IPR048355">
    <property type="entry name" value="MS_C"/>
</dbReference>
<feature type="active site" description="Proton acceptor" evidence="7">
    <location>
        <position position="166"/>
    </location>
</feature>
<organism evidence="11 12">
    <name type="scientific">Mucor saturninus</name>
    <dbReference type="NCBI Taxonomy" id="64648"/>
    <lineage>
        <taxon>Eukaryota</taxon>
        <taxon>Fungi</taxon>
        <taxon>Fungi incertae sedis</taxon>
        <taxon>Mucoromycota</taxon>
        <taxon>Mucoromycotina</taxon>
        <taxon>Mucoromycetes</taxon>
        <taxon>Mucorales</taxon>
        <taxon>Mucorineae</taxon>
        <taxon>Mucoraceae</taxon>
        <taxon>Mucor</taxon>
    </lineage>
</organism>
<dbReference type="SUPFAM" id="SSF51645">
    <property type="entry name" value="Malate synthase G"/>
    <property type="match status" value="1"/>
</dbReference>
<dbReference type="Proteomes" id="UP000603453">
    <property type="component" value="Unassembled WGS sequence"/>
</dbReference>
<dbReference type="GO" id="GO:0006099">
    <property type="term" value="P:tricarboxylic acid cycle"/>
    <property type="evidence" value="ECO:0007669"/>
    <property type="project" value="UniProtKB-KW"/>
</dbReference>
<feature type="domain" description="Malate synthase TIM barrel" evidence="8">
    <location>
        <begin position="162"/>
        <end position="406"/>
    </location>
</feature>
<name>A0A8H7QNM5_9FUNG</name>
<evidence type="ECO:0000256" key="4">
    <source>
        <dbReference type="ARBA" id="ARBA00022532"/>
    </source>
</evidence>
<dbReference type="PANTHER" id="PTHR42902">
    <property type="entry name" value="MALATE SYNTHASE"/>
    <property type="match status" value="1"/>
</dbReference>
<dbReference type="EMBL" id="JAEPRD010000157">
    <property type="protein sequence ID" value="KAG2195947.1"/>
    <property type="molecule type" value="Genomic_DNA"/>
</dbReference>
<gene>
    <name evidence="11" type="ORF">INT47_007083</name>
</gene>
<dbReference type="CDD" id="cd00727">
    <property type="entry name" value="malate_synt_A"/>
    <property type="match status" value="1"/>
</dbReference>
<feature type="domain" description="Malate synthase C-terminal" evidence="10">
    <location>
        <begin position="412"/>
        <end position="531"/>
    </location>
</feature>
<proteinExistence type="inferred from homology"/>
<keyword evidence="3" id="KW-0329">Glyoxylate bypass</keyword>
<evidence type="ECO:0000259" key="10">
    <source>
        <dbReference type="Pfam" id="PF20659"/>
    </source>
</evidence>
<keyword evidence="12" id="KW-1185">Reference proteome</keyword>
<dbReference type="InterPro" id="IPR001465">
    <property type="entry name" value="Malate_synthase_TIM"/>
</dbReference>
<reference evidence="11" key="1">
    <citation type="submission" date="2020-12" db="EMBL/GenBank/DDBJ databases">
        <title>Metabolic potential, ecology and presence of endohyphal bacteria is reflected in genomic diversity of Mucoromycotina.</title>
        <authorList>
            <person name="Muszewska A."/>
            <person name="Okrasinska A."/>
            <person name="Steczkiewicz K."/>
            <person name="Drgas O."/>
            <person name="Orlowska M."/>
            <person name="Perlinska-Lenart U."/>
            <person name="Aleksandrzak-Piekarczyk T."/>
            <person name="Szatraj K."/>
            <person name="Zielenkiewicz U."/>
            <person name="Pilsyk S."/>
            <person name="Malc E."/>
            <person name="Mieczkowski P."/>
            <person name="Kruszewska J.S."/>
            <person name="Biernat P."/>
            <person name="Pawlowska J."/>
        </authorList>
    </citation>
    <scope>NUCLEOTIDE SEQUENCE</scope>
    <source>
        <strain evidence="11">WA0000017839</strain>
    </source>
</reference>
<dbReference type="InterPro" id="IPR029044">
    <property type="entry name" value="Nucleotide-diphossugar_trans"/>
</dbReference>
<evidence type="ECO:0000256" key="2">
    <source>
        <dbReference type="ARBA" id="ARBA00012636"/>
    </source>
</evidence>
<dbReference type="Gene3D" id="1.20.1220.12">
    <property type="entry name" value="Malate synthase, domain III"/>
    <property type="match status" value="1"/>
</dbReference>
<evidence type="ECO:0000256" key="1">
    <source>
        <dbReference type="ARBA" id="ARBA00006394"/>
    </source>
</evidence>
<dbReference type="PANTHER" id="PTHR42902:SF1">
    <property type="entry name" value="MALATE SYNTHASE 1-RELATED"/>
    <property type="match status" value="1"/>
</dbReference>
<dbReference type="Pfam" id="PF20659">
    <property type="entry name" value="MS_C"/>
    <property type="match status" value="1"/>
</dbReference>
<dbReference type="InterPro" id="IPR019830">
    <property type="entry name" value="Malate_synthase_CS"/>
</dbReference>
<sequence length="961" mass="110559">MSSNQTVQGVSILASYSPEQAEILSTEALKFIATLQRSFNATRKNLLTQRNDRQKEIDRGVLPDFLPETAHIRNDPNWRAAKPAPGLQDRRVEITGPVDRKMVINALNSDALTYMADFEDSTAPTWDNLLNGQINLRDAINGTISFTNPAGKKYELKGRTATLIVRPRGWHMVEKHVLVDGEPMSASIFDFGLFFFHNAKNQIKNGLGPYFYLPKMESHLEARLWNDVFNASQDMLTIPRGTIRGTVLIETILAAFEMDEIIYELRDHSSGLNCGRWDYIFSFIKKFRQYPQYVLPDRSDVSMTVPFMSAYVNLLIQTCHKRGVHAMGGMAAQIPIKNDPEANQEAMKKVQADKLREVTAGHDGTWVAHPDLVKIALEIFNEHMPQPNQLFVRREDVSVHQSDLLNVNFKGKITEHGIRDNIQIGLAYMESWLRGVGCVPIHHLMEDAATYEISRSQLWQWAHHQSVTAEGIKVTGDYCLKVLDEEIEKLRQELGSKYKESKYDEAKKAFATNITGERYDDFVTTMLYDDILSIGSKPRLINMALPKAANYFIVIYLVCSILYTSTYLLGFGKSTSKASVSSGMSVASLQQHYLGKQQVDWTNSLDEVVESTPEDFVLSKAFSETMGPSKVIPYYFKATENFDHEEVTIATLVTYNRFKVLGRLASHYKGPVSVALHVNDDGQKQQILTDLHQLYADNEDLRRYVDLHLVVDKFDRQFNMWRNVAKFFARTDFIMMLDVDFYLCTDFRKSLKKQPELMDLLRSGKGAIVVPAFEYVDESDGVDWNDFPKDKKELMVDVETEKLDMFHRGWKRGHGSTNYKKWYEQVKPYKVTDYNYSYEPYVIFKKEGTPWCDERFVGYGANKAACLFEIFLAGIDYWVLPGDFLIHQTHYYPEDTRAKERTYNKKLYDYYREETCLRYARIMIAANEWNTSKSANLKKECNRIRGFNDVIQKVASEHNEL</sequence>
<dbReference type="EC" id="2.3.3.9" evidence="2"/>
<dbReference type="Pfam" id="PF13896">
    <property type="entry name" value="Glyco_transf_49"/>
    <property type="match status" value="2"/>
</dbReference>
<feature type="domain" description="Malate synthase N-terminal" evidence="9">
    <location>
        <begin position="9"/>
        <end position="71"/>
    </location>
</feature>
<dbReference type="InterPro" id="IPR044856">
    <property type="entry name" value="Malate_synth_C_sf"/>
</dbReference>
<dbReference type="Gene3D" id="3.20.20.360">
    <property type="entry name" value="Malate synthase, domain 3"/>
    <property type="match status" value="1"/>
</dbReference>
<dbReference type="Pfam" id="PF01274">
    <property type="entry name" value="MS_TIM-barrel"/>
    <property type="match status" value="1"/>
</dbReference>
<evidence type="ECO:0000256" key="3">
    <source>
        <dbReference type="ARBA" id="ARBA00022435"/>
    </source>
</evidence>
<comment type="similarity">
    <text evidence="1">Belongs to the malate synthase family.</text>
</comment>
<evidence type="ECO:0000313" key="11">
    <source>
        <dbReference type="EMBL" id="KAG2195947.1"/>
    </source>
</evidence>
<evidence type="ECO:0000256" key="6">
    <source>
        <dbReference type="ARBA" id="ARBA00047918"/>
    </source>
</evidence>
<feature type="active site" description="Proton donor" evidence="7">
    <location>
        <position position="447"/>
    </location>
</feature>
<dbReference type="NCBIfam" id="TIGR01344">
    <property type="entry name" value="malate_syn_A"/>
    <property type="match status" value="1"/>
</dbReference>
<comment type="caution">
    <text evidence="11">The sequence shown here is derived from an EMBL/GenBank/DDBJ whole genome shotgun (WGS) entry which is preliminary data.</text>
</comment>
<dbReference type="GO" id="GO:0004474">
    <property type="term" value="F:malate synthase activity"/>
    <property type="evidence" value="ECO:0007669"/>
    <property type="project" value="UniProtKB-EC"/>
</dbReference>
<comment type="catalytic activity">
    <reaction evidence="6">
        <text>glyoxylate + acetyl-CoA + H2O = (S)-malate + CoA + H(+)</text>
        <dbReference type="Rhea" id="RHEA:18181"/>
        <dbReference type="ChEBI" id="CHEBI:15377"/>
        <dbReference type="ChEBI" id="CHEBI:15378"/>
        <dbReference type="ChEBI" id="CHEBI:15589"/>
        <dbReference type="ChEBI" id="CHEBI:36655"/>
        <dbReference type="ChEBI" id="CHEBI:57287"/>
        <dbReference type="ChEBI" id="CHEBI:57288"/>
        <dbReference type="EC" id="2.3.3.9"/>
    </reaction>
</comment>
<dbReference type="OrthoDB" id="4078635at2759"/>
<keyword evidence="4" id="KW-0816">Tricarboxylic acid cycle</keyword>
<evidence type="ECO:0000256" key="5">
    <source>
        <dbReference type="ARBA" id="ARBA00022679"/>
    </source>
</evidence>
<protein>
    <recommendedName>
        <fullName evidence="2">malate synthase</fullName>
        <ecNumber evidence="2">2.3.3.9</ecNumber>
    </recommendedName>
</protein>
<dbReference type="AlphaFoldDB" id="A0A8H7QNM5"/>
<dbReference type="Pfam" id="PF20656">
    <property type="entry name" value="MS_N"/>
    <property type="match status" value="1"/>
</dbReference>
<keyword evidence="5" id="KW-0808">Transferase</keyword>
<evidence type="ECO:0000259" key="9">
    <source>
        <dbReference type="Pfam" id="PF20656"/>
    </source>
</evidence>
<accession>A0A8H7QNM5</accession>
<evidence type="ECO:0000256" key="7">
    <source>
        <dbReference type="PIRSR" id="PIRSR601465-50"/>
    </source>
</evidence>
<dbReference type="PROSITE" id="PS00510">
    <property type="entry name" value="MALATE_SYNTHASE"/>
    <property type="match status" value="1"/>
</dbReference>
<dbReference type="GO" id="GO:0006097">
    <property type="term" value="P:glyoxylate cycle"/>
    <property type="evidence" value="ECO:0007669"/>
    <property type="project" value="UniProtKB-KW"/>
</dbReference>
<dbReference type="InterPro" id="IPR011076">
    <property type="entry name" value="Malate_synth_sf"/>
</dbReference>
<dbReference type="InterPro" id="IPR046363">
    <property type="entry name" value="MS_N_TIM-barrel_dom"/>
</dbReference>
<dbReference type="FunFam" id="3.20.20.360:FF:000001">
    <property type="entry name" value="Malate synthase"/>
    <property type="match status" value="1"/>
</dbReference>